<sequence>MVTAVVATATVYACATPQAASNGGFEATDDNSQHWTFDPNFGSTGVKSGIATENEPTTDNHFAQLGDENADGAVGDATTYSVSQDFTQLCPHSGYRLSFHHRFVGSGNQLACAVDMTLGSASLFHYDFPISQVSGDDFMFYNASELVMPTEQIETFEIAVSCMRNATGEATFYIDVDDISFIVE</sequence>
<evidence type="ECO:0000313" key="1">
    <source>
        <dbReference type="EMBL" id="KAK3064608.1"/>
    </source>
</evidence>
<name>A0ACC3DB02_9PEZI</name>
<accession>A0ACC3DB02</accession>
<gene>
    <name evidence="1" type="ORF">LTS18_005665</name>
</gene>
<organism evidence="1 2">
    <name type="scientific">Coniosporium uncinatum</name>
    <dbReference type="NCBI Taxonomy" id="93489"/>
    <lineage>
        <taxon>Eukaryota</taxon>
        <taxon>Fungi</taxon>
        <taxon>Dikarya</taxon>
        <taxon>Ascomycota</taxon>
        <taxon>Pezizomycotina</taxon>
        <taxon>Dothideomycetes</taxon>
        <taxon>Dothideomycetes incertae sedis</taxon>
        <taxon>Coniosporium</taxon>
    </lineage>
</organism>
<proteinExistence type="predicted"/>
<protein>
    <submittedName>
        <fullName evidence="1">Uncharacterized protein</fullName>
    </submittedName>
</protein>
<dbReference type="Proteomes" id="UP001186974">
    <property type="component" value="Unassembled WGS sequence"/>
</dbReference>
<keyword evidence="2" id="KW-1185">Reference proteome</keyword>
<dbReference type="EMBL" id="JAWDJW010006469">
    <property type="protein sequence ID" value="KAK3064608.1"/>
    <property type="molecule type" value="Genomic_DNA"/>
</dbReference>
<evidence type="ECO:0000313" key="2">
    <source>
        <dbReference type="Proteomes" id="UP001186974"/>
    </source>
</evidence>
<comment type="caution">
    <text evidence="1">The sequence shown here is derived from an EMBL/GenBank/DDBJ whole genome shotgun (WGS) entry which is preliminary data.</text>
</comment>
<reference evidence="1" key="1">
    <citation type="submission" date="2024-09" db="EMBL/GenBank/DDBJ databases">
        <title>Black Yeasts Isolated from many extreme environments.</title>
        <authorList>
            <person name="Coleine C."/>
            <person name="Stajich J.E."/>
            <person name="Selbmann L."/>
        </authorList>
    </citation>
    <scope>NUCLEOTIDE SEQUENCE</scope>
    <source>
        <strain evidence="1">CCFEE 5737</strain>
    </source>
</reference>